<feature type="transmembrane region" description="Helical" evidence="2">
    <location>
        <begin position="12"/>
        <end position="29"/>
    </location>
</feature>
<feature type="compositionally biased region" description="Low complexity" evidence="1">
    <location>
        <begin position="309"/>
        <end position="352"/>
    </location>
</feature>
<dbReference type="EMBL" id="BLPF01000002">
    <property type="protein sequence ID" value="GFJ82133.1"/>
    <property type="molecule type" value="Genomic_DNA"/>
</dbReference>
<feature type="region of interest" description="Disordered" evidence="1">
    <location>
        <begin position="299"/>
        <end position="370"/>
    </location>
</feature>
<feature type="transmembrane region" description="Helical" evidence="2">
    <location>
        <begin position="174"/>
        <end position="194"/>
    </location>
</feature>
<dbReference type="Proteomes" id="UP000482800">
    <property type="component" value="Unassembled WGS sequence"/>
</dbReference>
<reference evidence="3 4" key="1">
    <citation type="submission" date="2020-03" db="EMBL/GenBank/DDBJ databases">
        <title>Whole genome shotgun sequence of Phytohabitans houttuyneae NBRC 108639.</title>
        <authorList>
            <person name="Komaki H."/>
            <person name="Tamura T."/>
        </authorList>
    </citation>
    <scope>NUCLEOTIDE SEQUENCE [LARGE SCALE GENOMIC DNA]</scope>
    <source>
        <strain evidence="3 4">NBRC 108639</strain>
    </source>
</reference>
<proteinExistence type="predicted"/>
<organism evidence="3 4">
    <name type="scientific">Phytohabitans houttuyneae</name>
    <dbReference type="NCBI Taxonomy" id="1076126"/>
    <lineage>
        <taxon>Bacteria</taxon>
        <taxon>Bacillati</taxon>
        <taxon>Actinomycetota</taxon>
        <taxon>Actinomycetes</taxon>
        <taxon>Micromonosporales</taxon>
        <taxon>Micromonosporaceae</taxon>
    </lineage>
</organism>
<comment type="caution">
    <text evidence="3">The sequence shown here is derived from an EMBL/GenBank/DDBJ whole genome shotgun (WGS) entry which is preliminary data.</text>
</comment>
<feature type="transmembrane region" description="Helical" evidence="2">
    <location>
        <begin position="148"/>
        <end position="168"/>
    </location>
</feature>
<gene>
    <name evidence="3" type="ORF">Phou_063130</name>
</gene>
<evidence type="ECO:0000256" key="2">
    <source>
        <dbReference type="SAM" id="Phobius"/>
    </source>
</evidence>
<reference evidence="3 4" key="2">
    <citation type="submission" date="2020-03" db="EMBL/GenBank/DDBJ databases">
        <authorList>
            <person name="Ichikawa N."/>
            <person name="Kimura A."/>
            <person name="Kitahashi Y."/>
            <person name="Uohara A."/>
        </authorList>
    </citation>
    <scope>NUCLEOTIDE SEQUENCE [LARGE SCALE GENOMIC DNA]</scope>
    <source>
        <strain evidence="3 4">NBRC 108639</strain>
    </source>
</reference>
<evidence type="ECO:0000313" key="4">
    <source>
        <dbReference type="Proteomes" id="UP000482800"/>
    </source>
</evidence>
<keyword evidence="4" id="KW-1185">Reference proteome</keyword>
<evidence type="ECO:0000256" key="1">
    <source>
        <dbReference type="SAM" id="MobiDB-lite"/>
    </source>
</evidence>
<evidence type="ECO:0000313" key="3">
    <source>
        <dbReference type="EMBL" id="GFJ82133.1"/>
    </source>
</evidence>
<name>A0A6V8KA90_9ACTN</name>
<protein>
    <recommendedName>
        <fullName evidence="5">TrbL/VirB6 plasmid conjugal transfer protein</fullName>
    </recommendedName>
</protein>
<sequence length="406" mass="42112">MKGWLVDQIIEGVLSWFAAAVLGAVNALWDLLSGTVFVSPDVTALPQVQHFADTSLGIVNAGYVLAFLWTGLLVIGRGTIHTTYGPGELVPRLVVGLIGANFAVPLVSALIGLANAVTAALTGQDITAPESMQHLRSTTTTALDVQDVTAPAAVLLLAVGLLIAVLSGALIVQWIVRIGVLIVAAGLAPIALALHGTPQTEGAAKLWWRTLLAALGTVVAQAVALDTTLTIFLSPQANLPTLGLPGDPGAVMNLFVVLCLLWAVVKIPTLMRRYVTRGGGSNPLGMILRVMVVQQLTRRMSGRRRSAHPGARSGPGAAGTAGATRSWPVRPVSSRSQSGTTGRRAPRPSGSLPLPPPSGAGPGRVGVAYPSGRVVRPYTAQQLRAGVDLYTQVARNRAASSRKATP</sequence>
<dbReference type="RefSeq" id="WP_173062243.1">
    <property type="nucleotide sequence ID" value="NZ_BAABGO010000046.1"/>
</dbReference>
<keyword evidence="2" id="KW-0812">Transmembrane</keyword>
<keyword evidence="2" id="KW-1133">Transmembrane helix</keyword>
<feature type="transmembrane region" description="Helical" evidence="2">
    <location>
        <begin position="206"/>
        <end position="225"/>
    </location>
</feature>
<accession>A0A6V8KA90</accession>
<feature type="transmembrane region" description="Helical" evidence="2">
    <location>
        <begin position="250"/>
        <end position="267"/>
    </location>
</feature>
<feature type="transmembrane region" description="Helical" evidence="2">
    <location>
        <begin position="55"/>
        <end position="75"/>
    </location>
</feature>
<evidence type="ECO:0008006" key="5">
    <source>
        <dbReference type="Google" id="ProtNLM"/>
    </source>
</evidence>
<keyword evidence="2" id="KW-0472">Membrane</keyword>
<dbReference type="AlphaFoldDB" id="A0A6V8KA90"/>